<dbReference type="Proteomes" id="UP000250347">
    <property type="component" value="Unassembled WGS sequence"/>
</dbReference>
<dbReference type="EMBL" id="QMEU01000007">
    <property type="protein sequence ID" value="RAU98773.1"/>
    <property type="molecule type" value="Genomic_DNA"/>
</dbReference>
<protein>
    <submittedName>
        <fullName evidence="1">Uncharacterized protein</fullName>
    </submittedName>
</protein>
<evidence type="ECO:0000313" key="1">
    <source>
        <dbReference type="EMBL" id="RAU98773.1"/>
    </source>
</evidence>
<accession>A0A329KT46</accession>
<proteinExistence type="predicted"/>
<reference evidence="1 2" key="1">
    <citation type="submission" date="2018-06" db="EMBL/GenBank/DDBJ databases">
        <title>NTM in soil in Japan.</title>
        <authorList>
            <person name="Ohya K."/>
        </authorList>
    </citation>
    <scope>NUCLEOTIDE SEQUENCE [LARGE SCALE GENOMIC DNA]</scope>
    <source>
        <strain evidence="1 2">GF76</strain>
    </source>
</reference>
<evidence type="ECO:0000313" key="2">
    <source>
        <dbReference type="Proteomes" id="UP000250347"/>
    </source>
</evidence>
<gene>
    <name evidence="1" type="ORF">DQP58_04790</name>
</gene>
<sequence>MPGALPGMTVVERCMAKVDHAAVKRAEQDRAAQATAERIKSLYSRLFGRVVPNRVVAALHTENAARELLQSADSNLMQVEILRLAVDNRWASVVEAFIKVWDGEHPIAATVQELWSLTTGRVSA</sequence>
<dbReference type="AlphaFoldDB" id="A0A329KT46"/>
<organism evidence="1 2">
    <name type="scientific">Mycobacterium colombiense</name>
    <dbReference type="NCBI Taxonomy" id="339268"/>
    <lineage>
        <taxon>Bacteria</taxon>
        <taxon>Bacillati</taxon>
        <taxon>Actinomycetota</taxon>
        <taxon>Actinomycetes</taxon>
        <taxon>Mycobacteriales</taxon>
        <taxon>Mycobacteriaceae</taxon>
        <taxon>Mycobacterium</taxon>
        <taxon>Mycobacterium avium complex (MAC)</taxon>
    </lineage>
</organism>
<comment type="caution">
    <text evidence="1">The sequence shown here is derived from an EMBL/GenBank/DDBJ whole genome shotgun (WGS) entry which is preliminary data.</text>
</comment>
<name>A0A329KT46_9MYCO</name>